<dbReference type="EMBL" id="JAJTJA010000012">
    <property type="protein sequence ID" value="KAH8691590.1"/>
    <property type="molecule type" value="Genomic_DNA"/>
</dbReference>
<evidence type="ECO:0000313" key="2">
    <source>
        <dbReference type="EMBL" id="KAH8691590.1"/>
    </source>
</evidence>
<gene>
    <name evidence="2" type="ORF">BGW36DRAFT_465307</name>
</gene>
<organism evidence="2 3">
    <name type="scientific">Talaromyces proteolyticus</name>
    <dbReference type="NCBI Taxonomy" id="1131652"/>
    <lineage>
        <taxon>Eukaryota</taxon>
        <taxon>Fungi</taxon>
        <taxon>Dikarya</taxon>
        <taxon>Ascomycota</taxon>
        <taxon>Pezizomycotina</taxon>
        <taxon>Eurotiomycetes</taxon>
        <taxon>Eurotiomycetidae</taxon>
        <taxon>Eurotiales</taxon>
        <taxon>Trichocomaceae</taxon>
        <taxon>Talaromyces</taxon>
        <taxon>Talaromyces sect. Bacilispori</taxon>
    </lineage>
</organism>
<sequence>MSSIKQPSMSQFITAVKSFLEDNEEGPIEAFSSRLSPYRIESHHFGGVSKLILVLEDQGLSQLAGELRDQQPSKRTGNPRTTPHRGVLAKRKTRKGLMTNIMHTARASPGENEHCRRIASYRRTGSRSYNSRSTEAEVLTSIAEPLETREDGNDPAHESLSGLFWNNGTFFSPSRDVSRSCSPWMNYDDIEPSASENSLFCINPMTFNNPFATITPPMSSIPEETTNSESIANDGVISTMEFCSLPNVQGFNTPPTPLAAANDSEEIHYDSLNILPLARSCEVDDQFSTAHDSHSLEASERSRSNIQAISANCIREDFLEILEVNLSYWKENGLWGQQNLPNPLEGSGHENLKIVYLCLCQLDRSIQTDPIRERVALVILYLQFQNTVNNWKMHDSLEERPGRKQLGIGQGKLTRMIDSVLRNSHPDWDQYNDKRKTYLRARFHNRKRYGKRWSILTEELGPAILFLCSPILANTVRDTSVTLTELKIISSTIHEDNRNKMNLLEPMQLIADDLLHGRACTNHDVHRVMLELRYAAQPC</sequence>
<protein>
    <submittedName>
        <fullName evidence="2">Uncharacterized protein</fullName>
    </submittedName>
</protein>
<dbReference type="Proteomes" id="UP001201262">
    <property type="component" value="Unassembled WGS sequence"/>
</dbReference>
<dbReference type="RefSeq" id="XP_046067682.1">
    <property type="nucleotide sequence ID" value="XM_046222291.1"/>
</dbReference>
<feature type="region of interest" description="Disordered" evidence="1">
    <location>
        <begin position="65"/>
        <end position="87"/>
    </location>
</feature>
<keyword evidence="3" id="KW-1185">Reference proteome</keyword>
<proteinExistence type="predicted"/>
<accession>A0AAD4KMV8</accession>
<comment type="caution">
    <text evidence="2">The sequence shown here is derived from an EMBL/GenBank/DDBJ whole genome shotgun (WGS) entry which is preliminary data.</text>
</comment>
<evidence type="ECO:0000256" key="1">
    <source>
        <dbReference type="SAM" id="MobiDB-lite"/>
    </source>
</evidence>
<evidence type="ECO:0000313" key="3">
    <source>
        <dbReference type="Proteomes" id="UP001201262"/>
    </source>
</evidence>
<dbReference type="AlphaFoldDB" id="A0AAD4KMV8"/>
<reference evidence="2" key="1">
    <citation type="submission" date="2021-12" db="EMBL/GenBank/DDBJ databases">
        <title>Convergent genome expansion in fungi linked to evolution of root-endophyte symbiosis.</title>
        <authorList>
            <consortium name="DOE Joint Genome Institute"/>
            <person name="Ke Y.-H."/>
            <person name="Bonito G."/>
            <person name="Liao H.-L."/>
            <person name="Looney B."/>
            <person name="Rojas-Flechas A."/>
            <person name="Nash J."/>
            <person name="Hameed K."/>
            <person name="Schadt C."/>
            <person name="Martin F."/>
            <person name="Crous P.W."/>
            <person name="Miettinen O."/>
            <person name="Magnuson J.K."/>
            <person name="Labbe J."/>
            <person name="Jacobson D."/>
            <person name="Doktycz M.J."/>
            <person name="Veneault-Fourrey C."/>
            <person name="Kuo A."/>
            <person name="Mondo S."/>
            <person name="Calhoun S."/>
            <person name="Riley R."/>
            <person name="Ohm R."/>
            <person name="LaButti K."/>
            <person name="Andreopoulos B."/>
            <person name="Pangilinan J."/>
            <person name="Nolan M."/>
            <person name="Tritt A."/>
            <person name="Clum A."/>
            <person name="Lipzen A."/>
            <person name="Daum C."/>
            <person name="Barry K."/>
            <person name="Grigoriev I.V."/>
            <person name="Vilgalys R."/>
        </authorList>
    </citation>
    <scope>NUCLEOTIDE SEQUENCE</scope>
    <source>
        <strain evidence="2">PMI_201</strain>
    </source>
</reference>
<name>A0AAD4KMV8_9EURO</name>
<dbReference type="GeneID" id="70252578"/>